<dbReference type="EMBL" id="CAEZYW010000019">
    <property type="protein sequence ID" value="CAB4731556.1"/>
    <property type="molecule type" value="Genomic_DNA"/>
</dbReference>
<feature type="coiled-coil region" evidence="3">
    <location>
        <begin position="220"/>
        <end position="254"/>
    </location>
</feature>
<feature type="region of interest" description="Disordered" evidence="4">
    <location>
        <begin position="1"/>
        <end position="25"/>
    </location>
</feature>
<name>A0A6J6S9P2_9ZZZZ</name>
<evidence type="ECO:0000256" key="4">
    <source>
        <dbReference type="SAM" id="MobiDB-lite"/>
    </source>
</evidence>
<evidence type="ECO:0000256" key="2">
    <source>
        <dbReference type="ARBA" id="ARBA00022777"/>
    </source>
</evidence>
<feature type="transmembrane region" description="Helical" evidence="5">
    <location>
        <begin position="462"/>
        <end position="482"/>
    </location>
</feature>
<dbReference type="AlphaFoldDB" id="A0A6J6S9P2"/>
<dbReference type="Pfam" id="PF02518">
    <property type="entry name" value="HATPase_c"/>
    <property type="match status" value="1"/>
</dbReference>
<evidence type="ECO:0000256" key="5">
    <source>
        <dbReference type="SAM" id="Phobius"/>
    </source>
</evidence>
<dbReference type="PANTHER" id="PTHR24421:SF61">
    <property type="entry name" value="OXYGEN SENSOR HISTIDINE KINASE NREB"/>
    <property type="match status" value="1"/>
</dbReference>
<evidence type="ECO:0000313" key="7">
    <source>
        <dbReference type="EMBL" id="CAB4731556.1"/>
    </source>
</evidence>
<dbReference type="InterPro" id="IPR003594">
    <property type="entry name" value="HATPase_dom"/>
</dbReference>
<dbReference type="GO" id="GO:0016301">
    <property type="term" value="F:kinase activity"/>
    <property type="evidence" value="ECO:0007669"/>
    <property type="project" value="UniProtKB-KW"/>
</dbReference>
<feature type="transmembrane region" description="Helical" evidence="5">
    <location>
        <begin position="199"/>
        <end position="220"/>
    </location>
</feature>
<keyword evidence="3" id="KW-0175">Coiled coil</keyword>
<keyword evidence="5" id="KW-0472">Membrane</keyword>
<reference evidence="7" key="1">
    <citation type="submission" date="2020-05" db="EMBL/GenBank/DDBJ databases">
        <authorList>
            <person name="Chiriac C."/>
            <person name="Salcher M."/>
            <person name="Ghai R."/>
            <person name="Kavagutti S V."/>
        </authorList>
    </citation>
    <scope>NUCLEOTIDE SEQUENCE</scope>
</reference>
<protein>
    <submittedName>
        <fullName evidence="7">Unannotated protein</fullName>
    </submittedName>
</protein>
<feature type="transmembrane region" description="Helical" evidence="5">
    <location>
        <begin position="514"/>
        <end position="532"/>
    </location>
</feature>
<dbReference type="InterPro" id="IPR036890">
    <property type="entry name" value="HATPase_C_sf"/>
</dbReference>
<feature type="transmembrane region" description="Helical" evidence="5">
    <location>
        <begin position="553"/>
        <end position="577"/>
    </location>
</feature>
<evidence type="ECO:0000256" key="1">
    <source>
        <dbReference type="ARBA" id="ARBA00022679"/>
    </source>
</evidence>
<dbReference type="SUPFAM" id="SSF55874">
    <property type="entry name" value="ATPase domain of HSP90 chaperone/DNA topoisomerase II/histidine kinase"/>
    <property type="match status" value="1"/>
</dbReference>
<keyword evidence="1" id="KW-0808">Transferase</keyword>
<gene>
    <name evidence="7" type="ORF">UFOPK2786_00215</name>
</gene>
<dbReference type="GO" id="GO:0000160">
    <property type="term" value="P:phosphorelay signal transduction system"/>
    <property type="evidence" value="ECO:0007669"/>
    <property type="project" value="UniProtKB-KW"/>
</dbReference>
<organism evidence="7">
    <name type="scientific">freshwater metagenome</name>
    <dbReference type="NCBI Taxonomy" id="449393"/>
    <lineage>
        <taxon>unclassified sequences</taxon>
        <taxon>metagenomes</taxon>
        <taxon>ecological metagenomes</taxon>
    </lineage>
</organism>
<keyword evidence="5" id="KW-1133">Transmembrane helix</keyword>
<dbReference type="PANTHER" id="PTHR24421">
    <property type="entry name" value="NITRATE/NITRITE SENSOR PROTEIN NARX-RELATED"/>
    <property type="match status" value="1"/>
</dbReference>
<feature type="transmembrane region" description="Helical" evidence="5">
    <location>
        <begin position="489"/>
        <end position="508"/>
    </location>
</feature>
<evidence type="ECO:0000259" key="6">
    <source>
        <dbReference type="Pfam" id="PF02518"/>
    </source>
</evidence>
<dbReference type="Gene3D" id="3.30.565.10">
    <property type="entry name" value="Histidine kinase-like ATPase, C-terminal domain"/>
    <property type="match status" value="1"/>
</dbReference>
<keyword evidence="2" id="KW-0418">Kinase</keyword>
<keyword evidence="5" id="KW-0812">Transmembrane</keyword>
<feature type="domain" description="Histidine kinase/HSP90-like ATPase" evidence="6">
    <location>
        <begin position="353"/>
        <end position="441"/>
    </location>
</feature>
<proteinExistence type="predicted"/>
<accession>A0A6J6S9P2</accession>
<feature type="transmembrane region" description="Helical" evidence="5">
    <location>
        <begin position="54"/>
        <end position="72"/>
    </location>
</feature>
<feature type="transmembrane region" description="Helical" evidence="5">
    <location>
        <begin position="84"/>
        <end position="104"/>
    </location>
</feature>
<feature type="transmembrane region" description="Helical" evidence="5">
    <location>
        <begin position="154"/>
        <end position="178"/>
    </location>
</feature>
<evidence type="ECO:0000256" key="3">
    <source>
        <dbReference type="SAM" id="Coils"/>
    </source>
</evidence>
<sequence>MRQGATAAPPAREQSSDERPGLGPRARAVDRAWAVVSRLPRARRRGPRLSPVAGVRRGLATLGLVWEGLWLLPDPTLWPTNQESATASILVGGVFVSWFAVVLTGVGSWASLRQRFVAQVTNVALLFAAALVLLHEAQIGGTAGWQPGASLLNLACALTGLLLVMWVAIPIVIVAVFVEFGLLMADLPELPGSSDRISMALYPLYAMAMGAASVGARLGLFSAARRSEAARAALEQAEAQAQALRGLQRRMTEQQRLLHETVLNTLTAIARGGVAHSSDIGSRIRARCTESALVLRTLASAEFAIPSMGSRDWATDLGADIQPLTDSDVHVEFRVNAGAHRLPDDVYGAMVAAAREALANVARHANADSVTLDVSVATDPRARRQTWTVEIRDDGSGFDPRTAARRFGLSTAIVQTMDDAGGEARVVSSIGDGTCVTLTWSTARESRASIAVGDSATSVNALGSPVLLSFGVFSLVSMLLTISGYEHPPVAVAGFCVALVCGSLLIWFGRAGTLPPIVVAGVCIAAPLVYRLQIIGLGSGDQNPWSDWSSEAIVALLLIVAGTGPWWGWIAALASWLLTQGDMVAELLRPGTAVIIAGALFARSVRSNDRAYASAMRQRVREEASSADDEASIRELARRYAALSESSAAGLLEDMASGAVDPDSADTRAACAFEEQFIRTVMRIDPGASQFHALSLQLAIRAYHRKVELDVDIAEPPSLRRGELLNLRLAANRAIGCALPNAPARLSARFEGEQLMVRLVAAVDEADRAMVMGVQDFSGIDWHVDPDDQTIILEASYA</sequence>
<dbReference type="InterPro" id="IPR050482">
    <property type="entry name" value="Sensor_HK_TwoCompSys"/>
</dbReference>